<organism evidence="1 2">
    <name type="scientific">Bittarella massiliensis</name>
    <name type="common">ex Durand et al. 2017</name>
    <dbReference type="NCBI Taxonomy" id="1720313"/>
    <lineage>
        <taxon>Bacteria</taxon>
        <taxon>Bacillati</taxon>
        <taxon>Bacillota</taxon>
        <taxon>Clostridia</taxon>
        <taxon>Eubacteriales</taxon>
        <taxon>Oscillospiraceae</taxon>
        <taxon>Bittarella (ex Durand et al. 2017)</taxon>
    </lineage>
</organism>
<dbReference type="EMBL" id="JANGAB010000052">
    <property type="protein sequence ID" value="MCQ4950615.1"/>
    <property type="molecule type" value="Genomic_DNA"/>
</dbReference>
<evidence type="ECO:0000313" key="1">
    <source>
        <dbReference type="EMBL" id="MCQ4950615.1"/>
    </source>
</evidence>
<accession>A0AAW5KK37</accession>
<name>A0AAW5KK37_9FIRM</name>
<dbReference type="Proteomes" id="UP001205063">
    <property type="component" value="Unassembled WGS sequence"/>
</dbReference>
<sequence length="63" mass="6853">MGQLSKFFGLRERKTSVKTEIIAGLTTFMTMAYSGDMPKEQVRADGTTRGKTAALPAHFSARG</sequence>
<protein>
    <submittedName>
        <fullName evidence="1">NCS2 family permease</fullName>
    </submittedName>
</protein>
<reference evidence="1" key="1">
    <citation type="submission" date="2022-06" db="EMBL/GenBank/DDBJ databases">
        <title>Isolation of gut microbiota from human fecal samples.</title>
        <authorList>
            <person name="Pamer E.G."/>
            <person name="Barat B."/>
            <person name="Waligurski E."/>
            <person name="Medina S."/>
            <person name="Paddock L."/>
            <person name="Mostad J."/>
        </authorList>
    </citation>
    <scope>NUCLEOTIDE SEQUENCE</scope>
    <source>
        <strain evidence="1">DFI.7.96</strain>
    </source>
</reference>
<comment type="caution">
    <text evidence="1">The sequence shown here is derived from an EMBL/GenBank/DDBJ whole genome shotgun (WGS) entry which is preliminary data.</text>
</comment>
<feature type="non-terminal residue" evidence="1">
    <location>
        <position position="63"/>
    </location>
</feature>
<proteinExistence type="predicted"/>
<evidence type="ECO:0000313" key="2">
    <source>
        <dbReference type="Proteomes" id="UP001205063"/>
    </source>
</evidence>
<dbReference type="AlphaFoldDB" id="A0AAW5KK37"/>
<gene>
    <name evidence="1" type="ORF">NE646_13265</name>
</gene>